<dbReference type="KEGG" id="cmos:111456805"/>
<sequence length="221" mass="24076">MENCTDNRKRDRDELDVSLADSAESKLRRLNSMESRFVKPCSKSEQVGSDGGDLRIDLADSDEIQDKLLNILEDSDVVAERDESIQGFELDSFIRSFEEEIHALPPAETSSNQNETPQAELGYLFEASDDELGLPPTVGSSNEGKIEAIDFTPACSWPGVFEMDGNVGFEDEIPCYDSFEIGIGIGSGAAEENGLGGEFVALGGLFDYSDVPFRPESLSAL</sequence>
<organism evidence="1 2">
    <name type="scientific">Cucurbita moschata</name>
    <name type="common">Winter crookneck squash</name>
    <name type="synonym">Cucurbita pepo var. moschata</name>
    <dbReference type="NCBI Taxonomy" id="3662"/>
    <lineage>
        <taxon>Eukaryota</taxon>
        <taxon>Viridiplantae</taxon>
        <taxon>Streptophyta</taxon>
        <taxon>Embryophyta</taxon>
        <taxon>Tracheophyta</taxon>
        <taxon>Spermatophyta</taxon>
        <taxon>Magnoliopsida</taxon>
        <taxon>eudicotyledons</taxon>
        <taxon>Gunneridae</taxon>
        <taxon>Pentapetalae</taxon>
        <taxon>rosids</taxon>
        <taxon>fabids</taxon>
        <taxon>Cucurbitales</taxon>
        <taxon>Cucurbitaceae</taxon>
        <taxon>Cucurbiteae</taxon>
        <taxon>Cucurbita</taxon>
    </lineage>
</organism>
<gene>
    <name evidence="2" type="primary">LOC111456805</name>
</gene>
<evidence type="ECO:0000313" key="1">
    <source>
        <dbReference type="Proteomes" id="UP000504609"/>
    </source>
</evidence>
<name>A0A6J1GR95_CUCMO</name>
<dbReference type="Proteomes" id="UP000504609">
    <property type="component" value="Unplaced"/>
</dbReference>
<dbReference type="PANTHER" id="PTHR34539:SF19">
    <property type="entry name" value="T6J4.11 PROTEIN"/>
    <property type="match status" value="1"/>
</dbReference>
<protein>
    <submittedName>
        <fullName evidence="2">Uncharacterized protein LOC111456805</fullName>
    </submittedName>
</protein>
<dbReference type="AlphaFoldDB" id="A0A6J1GR95"/>
<dbReference type="RefSeq" id="XP_022954576.1">
    <property type="nucleotide sequence ID" value="XM_023098808.1"/>
</dbReference>
<proteinExistence type="predicted"/>
<dbReference type="GeneID" id="111456805"/>
<reference evidence="2" key="1">
    <citation type="submission" date="2025-08" db="UniProtKB">
        <authorList>
            <consortium name="RefSeq"/>
        </authorList>
    </citation>
    <scope>IDENTIFICATION</scope>
    <source>
        <tissue evidence="2">Young leaves</tissue>
    </source>
</reference>
<evidence type="ECO:0000313" key="2">
    <source>
        <dbReference type="RefSeq" id="XP_022954576.1"/>
    </source>
</evidence>
<dbReference type="PANTHER" id="PTHR34539">
    <property type="entry name" value="T6J4.11 PROTEIN"/>
    <property type="match status" value="1"/>
</dbReference>
<keyword evidence="1" id="KW-1185">Reference proteome</keyword>
<accession>A0A6J1GR95</accession>